<feature type="region of interest" description="Disordered" evidence="1">
    <location>
        <begin position="750"/>
        <end position="771"/>
    </location>
</feature>
<evidence type="ECO:0000313" key="6">
    <source>
        <dbReference type="Proteomes" id="UP001212042"/>
    </source>
</evidence>
<feature type="domain" description="Peptidase M11 gametolysin" evidence="3">
    <location>
        <begin position="284"/>
        <end position="465"/>
    </location>
</feature>
<comment type="caution">
    <text evidence="5">The sequence shown here is derived from an EMBL/GenBank/DDBJ whole genome shotgun (WGS) entry which is preliminary data.</text>
</comment>
<dbReference type="Gene3D" id="2.60.40.10">
    <property type="entry name" value="Immunoglobulins"/>
    <property type="match status" value="1"/>
</dbReference>
<dbReference type="Pfam" id="PF17963">
    <property type="entry name" value="Big_9"/>
    <property type="match status" value="1"/>
</dbReference>
<evidence type="ECO:0000256" key="1">
    <source>
        <dbReference type="SAM" id="MobiDB-lite"/>
    </source>
</evidence>
<dbReference type="Pfam" id="PF10633">
    <property type="entry name" value="NPCBM_assoc"/>
    <property type="match status" value="1"/>
</dbReference>
<feature type="compositionally biased region" description="Gly residues" evidence="1">
    <location>
        <begin position="760"/>
        <end position="771"/>
    </location>
</feature>
<feature type="chain" id="PRO_5046311831" evidence="2">
    <location>
        <begin position="25"/>
        <end position="771"/>
    </location>
</feature>
<evidence type="ECO:0000259" key="4">
    <source>
        <dbReference type="Pfam" id="PF10633"/>
    </source>
</evidence>
<evidence type="ECO:0000313" key="5">
    <source>
        <dbReference type="EMBL" id="MDA7086946.1"/>
    </source>
</evidence>
<proteinExistence type="predicted"/>
<keyword evidence="2" id="KW-0732">Signal</keyword>
<dbReference type="Gene3D" id="2.60.40.3440">
    <property type="match status" value="1"/>
</dbReference>
<gene>
    <name evidence="5" type="ORF">PH586_11180</name>
</gene>
<dbReference type="RefSeq" id="WP_271347839.1">
    <property type="nucleotide sequence ID" value="NZ_JAQJZJ010000004.1"/>
</dbReference>
<evidence type="ECO:0000259" key="3">
    <source>
        <dbReference type="Pfam" id="PF05548"/>
    </source>
</evidence>
<name>A0ABT4XFD7_9PSED</name>
<sequence length="771" mass="80312">MRVSKPYATSMLCILALSAGLTFAAEPNTPAASRPVQEAREAAAAHTTDVLGLNKRLQTAAASERSQLREQLVSKAEQRRQLLAELAQSNPAEVLRVAIPDDKQKGMPAEVVAKLEQRVELDGELQVIYEDYENGDHKLRHFLKTPFGERFELRLAGAKREWRSGLSVRAQGVLLEKANGVNGPIQGDLVVNDDDSGLLLLADGATTSTTGELAYDLPNATGAQRTLAILVNFQDKPSDKPWTTSQANSLVFGDVSNFFKENSSQQTWLSGDVAGWYTIPVNSTVCDGFAIEQNAKAAAQSAGYNLGNYERFLFIFPQNSACGYSGMGQVGATPSSAWIHNNLNLRTVGHEMGHNLGLYHAHALDCGDTTLGSSCTSQEYGDTLDIMGYSGTVGHFNGFSKERLGWLASSNIINVSSAGNFTLKPSSAQTTGGKLLKIANGVDSSGAPRYYYVEYRQPQGFDAKITDRGVVDANNVFNGVAVHQASPSNGNSSQLLDMTAGSNFVDMKDAALTGGRSFSDSGMTLTTQSTDASQALVTVDFGGGGGSTPTCTRSAPSVSVSPGQSTWLAAGGSFSYTVSVTNKDSSACSSSSFSLSPSKPSGWSTSLGSTSLSLAPGASASTTLKVTSPSSAVDGFYSVGSSATANGLGASGSASFVIDNPTSVSNHAPTAVNDTPSLSSVTSINVPVLANDSDLDGDKLNIVAFTQGSKGSVSLNSDGSLRYSPANSFKSSDQFSYTISDGKSSASATVSISLQSSTGSTGGKGNGKGKP</sequence>
<reference evidence="5 6" key="1">
    <citation type="submission" date="2023-01" db="EMBL/GenBank/DDBJ databases">
        <title>Pseudomonas SA3-5T sp. nov., isolated from tidal flat sediment.</title>
        <authorList>
            <person name="Kim H.S."/>
            <person name="Kim J.-S."/>
            <person name="Suh M.K."/>
            <person name="Eom M.K."/>
            <person name="Lee J.-S."/>
        </authorList>
    </citation>
    <scope>NUCLEOTIDE SEQUENCE [LARGE SCALE GENOMIC DNA]</scope>
    <source>
        <strain evidence="5 6">SA3-5</strain>
    </source>
</reference>
<dbReference type="InterPro" id="IPR013783">
    <property type="entry name" value="Ig-like_fold"/>
</dbReference>
<dbReference type="SUPFAM" id="SSF55486">
    <property type="entry name" value="Metalloproteases ('zincins'), catalytic domain"/>
    <property type="match status" value="1"/>
</dbReference>
<dbReference type="Pfam" id="PF05548">
    <property type="entry name" value="Peptidase_M11"/>
    <property type="match status" value="1"/>
</dbReference>
<feature type="signal peptide" evidence="2">
    <location>
        <begin position="1"/>
        <end position="24"/>
    </location>
</feature>
<dbReference type="InterPro" id="IPR008752">
    <property type="entry name" value="Peptidase_M11"/>
</dbReference>
<organism evidence="5 6">
    <name type="scientific">Pseudomonas aestuarii</name>
    <dbReference type="NCBI Taxonomy" id="3018340"/>
    <lineage>
        <taxon>Bacteria</taxon>
        <taxon>Pseudomonadati</taxon>
        <taxon>Pseudomonadota</taxon>
        <taxon>Gammaproteobacteria</taxon>
        <taxon>Pseudomonadales</taxon>
        <taxon>Pseudomonadaceae</taxon>
        <taxon>Pseudomonas</taxon>
    </lineage>
</organism>
<dbReference type="InterPro" id="IPR018905">
    <property type="entry name" value="A-galactase_NEW3"/>
</dbReference>
<accession>A0ABT4XFD7</accession>
<keyword evidence="6" id="KW-1185">Reference proteome</keyword>
<protein>
    <submittedName>
        <fullName evidence="5">Ig-like domain-containing protein</fullName>
    </submittedName>
</protein>
<evidence type="ECO:0000256" key="2">
    <source>
        <dbReference type="SAM" id="SignalP"/>
    </source>
</evidence>
<feature type="domain" description="Alpha-galactosidase NEW3" evidence="4">
    <location>
        <begin position="570"/>
        <end position="644"/>
    </location>
</feature>
<dbReference type="EMBL" id="JAQJZJ010000004">
    <property type="protein sequence ID" value="MDA7086946.1"/>
    <property type="molecule type" value="Genomic_DNA"/>
</dbReference>
<dbReference type="Proteomes" id="UP001212042">
    <property type="component" value="Unassembled WGS sequence"/>
</dbReference>